<dbReference type="Proteomes" id="UP001179280">
    <property type="component" value="Unassembled WGS sequence"/>
</dbReference>
<feature type="transmembrane region" description="Helical" evidence="1">
    <location>
        <begin position="144"/>
        <end position="160"/>
    </location>
</feature>
<name>A0ABS2T3B0_9BACI</name>
<dbReference type="EMBL" id="JAFBCV010000019">
    <property type="protein sequence ID" value="MBM7840942.1"/>
    <property type="molecule type" value="Genomic_DNA"/>
</dbReference>
<dbReference type="RefSeq" id="WP_367617844.1">
    <property type="nucleotide sequence ID" value="NZ_JAFBCV010000019.1"/>
</dbReference>
<keyword evidence="1" id="KW-0812">Transmembrane</keyword>
<keyword evidence="1" id="KW-1133">Transmembrane helix</keyword>
<feature type="transmembrane region" description="Helical" evidence="1">
    <location>
        <begin position="17"/>
        <end position="46"/>
    </location>
</feature>
<keyword evidence="1" id="KW-0472">Membrane</keyword>
<sequence>MENIFAAMETAFTLPSIIAIFAGVLIGIIMGVLPGLTVTMGVALLFPVTFALDGLSGILMLLGIYIGAVYGGSIPAILLNTPGTPASAATMIEGYPLVKKGEAGRALKLSTIASGVGGITSNILLILVAPMLAAVALNFSAPEYFALAIFGISIIVSISADSVTKGLIGGVFGLLIATVGIDAVTGYTRFTFDSTYLLGGISFIPVLVGLFAFSQTLITIEENFGQKPQKALLKMKGFFPSKADWRATRAHMFRSGLIGTFIGTIPGTGGDIAAYVSYNESKRFAKKPEEFGKGSIEGLAAPEAGNNAVTGGAMVPMTTLGIPGDSVTAIILGALMIQGIQPGPLLFKEQPDQVYGLFLGLLVANIVMVILGLIGIRYFAKIVHVPKAILSPIIFILCFVGAFAINNSIIDVFVMVGAGILGYILIKLKFSMSPIVLGIILGPMIESNMQRSLIMSGGDISIFFTRPISAAFLLLTALALIAPPFLNWRKRRKQENT</sequence>
<protein>
    <submittedName>
        <fullName evidence="3">Tricarboxylic transport membrane protein</fullName>
    </submittedName>
</protein>
<comment type="caution">
    <text evidence="3">The sequence shown here is derived from an EMBL/GenBank/DDBJ whole genome shotgun (WGS) entry which is preliminary data.</text>
</comment>
<dbReference type="InterPro" id="IPR002823">
    <property type="entry name" value="DUF112_TM"/>
</dbReference>
<feature type="transmembrane region" description="Helical" evidence="1">
    <location>
        <begin position="112"/>
        <end position="137"/>
    </location>
</feature>
<dbReference type="PANTHER" id="PTHR35342:SF5">
    <property type="entry name" value="TRICARBOXYLIC TRANSPORT PROTEIN"/>
    <property type="match status" value="1"/>
</dbReference>
<evidence type="ECO:0000313" key="3">
    <source>
        <dbReference type="EMBL" id="MBM7840942.1"/>
    </source>
</evidence>
<feature type="transmembrane region" description="Helical" evidence="1">
    <location>
        <begin position="58"/>
        <end position="78"/>
    </location>
</feature>
<feature type="transmembrane region" description="Helical" evidence="1">
    <location>
        <begin position="196"/>
        <end position="218"/>
    </location>
</feature>
<feature type="domain" description="DUF112" evidence="2">
    <location>
        <begin position="17"/>
        <end position="437"/>
    </location>
</feature>
<dbReference type="PANTHER" id="PTHR35342">
    <property type="entry name" value="TRICARBOXYLIC TRANSPORT PROTEIN"/>
    <property type="match status" value="1"/>
</dbReference>
<evidence type="ECO:0000259" key="2">
    <source>
        <dbReference type="Pfam" id="PF01970"/>
    </source>
</evidence>
<organism evidence="3 4">
    <name type="scientific">Shouchella xiaoxiensis</name>
    <dbReference type="NCBI Taxonomy" id="766895"/>
    <lineage>
        <taxon>Bacteria</taxon>
        <taxon>Bacillati</taxon>
        <taxon>Bacillota</taxon>
        <taxon>Bacilli</taxon>
        <taxon>Bacillales</taxon>
        <taxon>Bacillaceae</taxon>
        <taxon>Shouchella</taxon>
    </lineage>
</organism>
<proteinExistence type="predicted"/>
<accession>A0ABS2T3B0</accession>
<dbReference type="Pfam" id="PF01970">
    <property type="entry name" value="TctA"/>
    <property type="match status" value="1"/>
</dbReference>
<evidence type="ECO:0000313" key="4">
    <source>
        <dbReference type="Proteomes" id="UP001179280"/>
    </source>
</evidence>
<keyword evidence="4" id="KW-1185">Reference proteome</keyword>
<feature type="transmembrane region" description="Helical" evidence="1">
    <location>
        <begin position="166"/>
        <end position="184"/>
    </location>
</feature>
<gene>
    <name evidence="3" type="ORF">JOC54_004236</name>
</gene>
<feature type="transmembrane region" description="Helical" evidence="1">
    <location>
        <begin position="354"/>
        <end position="376"/>
    </location>
</feature>
<feature type="transmembrane region" description="Helical" evidence="1">
    <location>
        <begin position="388"/>
        <end position="405"/>
    </location>
</feature>
<evidence type="ECO:0000256" key="1">
    <source>
        <dbReference type="SAM" id="Phobius"/>
    </source>
</evidence>
<feature type="transmembrane region" description="Helical" evidence="1">
    <location>
        <begin position="460"/>
        <end position="486"/>
    </location>
</feature>
<feature type="transmembrane region" description="Helical" evidence="1">
    <location>
        <begin position="412"/>
        <end position="440"/>
    </location>
</feature>
<reference evidence="3" key="1">
    <citation type="submission" date="2021-01" db="EMBL/GenBank/DDBJ databases">
        <title>Genomic Encyclopedia of Type Strains, Phase IV (KMG-IV): sequencing the most valuable type-strain genomes for metagenomic binning, comparative biology and taxonomic classification.</title>
        <authorList>
            <person name="Goeker M."/>
        </authorList>
    </citation>
    <scope>NUCLEOTIDE SEQUENCE</scope>
    <source>
        <strain evidence="3">DSM 21943</strain>
    </source>
</reference>